<keyword evidence="5" id="KW-1185">Reference proteome</keyword>
<evidence type="ECO:0000313" key="4">
    <source>
        <dbReference type="EMBL" id="KST65869.1"/>
    </source>
</evidence>
<gene>
    <name evidence="4" type="ORF">BC008_23105</name>
</gene>
<dbReference type="PANTHER" id="PTHR44591">
    <property type="entry name" value="STRESS RESPONSE REGULATOR PROTEIN 1"/>
    <property type="match status" value="1"/>
</dbReference>
<name>A0A0V7ZMW9_9CYAN</name>
<dbReference type="InterPro" id="IPR050595">
    <property type="entry name" value="Bact_response_regulator"/>
</dbReference>
<dbReference type="SUPFAM" id="SSF52172">
    <property type="entry name" value="CheY-like"/>
    <property type="match status" value="1"/>
</dbReference>
<comment type="caution">
    <text evidence="4">The sequence shown here is derived from an EMBL/GenBank/DDBJ whole genome shotgun (WGS) entry which is preliminary data.</text>
</comment>
<keyword evidence="1 2" id="KW-0597">Phosphoprotein</keyword>
<dbReference type="PANTHER" id="PTHR44591:SF22">
    <property type="entry name" value="CHEY SUBFAMILY"/>
    <property type="match status" value="1"/>
</dbReference>
<dbReference type="Proteomes" id="UP000053372">
    <property type="component" value="Unassembled WGS sequence"/>
</dbReference>
<accession>A0A0V7ZMW9</accession>
<dbReference type="GO" id="GO:0000160">
    <property type="term" value="P:phosphorelay signal transduction system"/>
    <property type="evidence" value="ECO:0007669"/>
    <property type="project" value="InterPro"/>
</dbReference>
<feature type="domain" description="Response regulatory" evidence="3">
    <location>
        <begin position="5"/>
        <end position="122"/>
    </location>
</feature>
<proteinExistence type="predicted"/>
<evidence type="ECO:0000259" key="3">
    <source>
        <dbReference type="PROSITE" id="PS50110"/>
    </source>
</evidence>
<evidence type="ECO:0000256" key="2">
    <source>
        <dbReference type="PROSITE-ProRule" id="PRU00169"/>
    </source>
</evidence>
<dbReference type="CDD" id="cd17552">
    <property type="entry name" value="REC_RR468-like"/>
    <property type="match status" value="1"/>
</dbReference>
<dbReference type="RefSeq" id="WP_027843652.1">
    <property type="nucleotide sequence ID" value="NZ_LMTZ01000103.1"/>
</dbReference>
<evidence type="ECO:0000313" key="5">
    <source>
        <dbReference type="Proteomes" id="UP000053372"/>
    </source>
</evidence>
<dbReference type="InterPro" id="IPR001789">
    <property type="entry name" value="Sig_transdc_resp-reg_receiver"/>
</dbReference>
<protein>
    <submittedName>
        <fullName evidence="4">Two-component system response regulator</fullName>
    </submittedName>
</protein>
<dbReference type="AlphaFoldDB" id="A0A0V7ZMW9"/>
<organism evidence="4 5">
    <name type="scientific">Mastigocoleus testarum BC008</name>
    <dbReference type="NCBI Taxonomy" id="371196"/>
    <lineage>
        <taxon>Bacteria</taxon>
        <taxon>Bacillati</taxon>
        <taxon>Cyanobacteriota</taxon>
        <taxon>Cyanophyceae</taxon>
        <taxon>Nostocales</taxon>
        <taxon>Hapalosiphonaceae</taxon>
        <taxon>Mastigocoleus</taxon>
    </lineage>
</organism>
<dbReference type="OrthoDB" id="424582at2"/>
<feature type="modified residue" description="4-aspartylphosphate" evidence="2">
    <location>
        <position position="55"/>
    </location>
</feature>
<dbReference type="Pfam" id="PF00072">
    <property type="entry name" value="Response_reg"/>
    <property type="match status" value="1"/>
</dbReference>
<sequence>MSAKKILIIDDDEDILEVAQLTFEAVSSWQVFTATSGDEGIFKAQAEQPDAILLDVMMPEMDGVATFDQLQGNASTENIPVVLLTAKLQSMDKQRFANLKVAGMIPKPFDPMKLTNQVEEILGWKC</sequence>
<dbReference type="SMART" id="SM00448">
    <property type="entry name" value="REC"/>
    <property type="match status" value="1"/>
</dbReference>
<dbReference type="PROSITE" id="PS50110">
    <property type="entry name" value="RESPONSE_REGULATORY"/>
    <property type="match status" value="1"/>
</dbReference>
<reference evidence="4 5" key="1">
    <citation type="journal article" date="2015" name="Genome Announc.">
        <title>Draft Genome of the Euendolithic (true boring) Cyanobacterium Mastigocoleus testarum strain BC008.</title>
        <authorList>
            <person name="Guida B.S."/>
            <person name="Garcia-Pichel F."/>
        </authorList>
    </citation>
    <scope>NUCLEOTIDE SEQUENCE [LARGE SCALE GENOMIC DNA]</scope>
    <source>
        <strain evidence="4 5">BC008</strain>
    </source>
</reference>
<dbReference type="InterPro" id="IPR011006">
    <property type="entry name" value="CheY-like_superfamily"/>
</dbReference>
<dbReference type="EMBL" id="LMTZ01000103">
    <property type="protein sequence ID" value="KST65869.1"/>
    <property type="molecule type" value="Genomic_DNA"/>
</dbReference>
<dbReference type="Gene3D" id="3.40.50.2300">
    <property type="match status" value="1"/>
</dbReference>
<evidence type="ECO:0000256" key="1">
    <source>
        <dbReference type="ARBA" id="ARBA00022553"/>
    </source>
</evidence>